<comment type="caution">
    <text evidence="3">The sequence shown here is derived from an EMBL/GenBank/DDBJ whole genome shotgun (WGS) entry which is preliminary data.</text>
</comment>
<feature type="compositionally biased region" description="Pro residues" evidence="1">
    <location>
        <begin position="65"/>
        <end position="86"/>
    </location>
</feature>
<evidence type="ECO:0000256" key="1">
    <source>
        <dbReference type="SAM" id="MobiDB-lite"/>
    </source>
</evidence>
<feature type="region of interest" description="Disordered" evidence="1">
    <location>
        <begin position="59"/>
        <end position="103"/>
    </location>
</feature>
<keyword evidence="2" id="KW-0732">Signal</keyword>
<dbReference type="FunFam" id="2.60.120.260:FF:000016">
    <property type="entry name" value="Contactin-associated protein-like 4 isoform 1"/>
    <property type="match status" value="1"/>
</dbReference>
<evidence type="ECO:0000256" key="2">
    <source>
        <dbReference type="SAM" id="SignalP"/>
    </source>
</evidence>
<reference evidence="3" key="1">
    <citation type="submission" date="2022-03" db="EMBL/GenBank/DDBJ databases">
        <authorList>
            <person name="Martin C."/>
        </authorList>
    </citation>
    <scope>NUCLEOTIDE SEQUENCE</scope>
</reference>
<feature type="chain" id="PRO_5043490351" evidence="2">
    <location>
        <begin position="21"/>
        <end position="249"/>
    </location>
</feature>
<dbReference type="PROSITE" id="PS01285">
    <property type="entry name" value="FA58C_1"/>
    <property type="match status" value="1"/>
</dbReference>
<accession>A0A8J1TM24</accession>
<sequence length="249" mass="27128">MQLKVVIIVMLVTLAVNVEANERQRKSATCDETDQQNIMTKSDELKTLTQNCFDAIAQANSEPTTPTPEPTTPEPTTPEPTTPEPTTPAVACTGNGEFLVSGPTHSVEDSALTASNSYGDGFGPQRARLGTLGQSTMSGAWVPLTVNGNQWIQADLGSLMQVNGVVTQGRADYNQWVTSYKVYYSTDGSSFELIAKDGNQIFDGNSDRTSQVTRLFDQPLQARYIRIQPTAFYDRPSMRFDVLGCSIVT</sequence>
<dbReference type="PANTHER" id="PTHR24543">
    <property type="entry name" value="MULTICOPPER OXIDASE-RELATED"/>
    <property type="match status" value="1"/>
</dbReference>
<proteinExistence type="predicted"/>
<dbReference type="CDD" id="cd00057">
    <property type="entry name" value="FA58C"/>
    <property type="match status" value="1"/>
</dbReference>
<feature type="signal peptide" evidence="2">
    <location>
        <begin position="1"/>
        <end position="20"/>
    </location>
</feature>
<dbReference type="SMART" id="SM00231">
    <property type="entry name" value="FA58C"/>
    <property type="match status" value="1"/>
</dbReference>
<dbReference type="SUPFAM" id="SSF49785">
    <property type="entry name" value="Galactose-binding domain-like"/>
    <property type="match status" value="1"/>
</dbReference>
<dbReference type="OrthoDB" id="10028859at2759"/>
<evidence type="ECO:0000313" key="3">
    <source>
        <dbReference type="EMBL" id="CAH1802613.1"/>
    </source>
</evidence>
<keyword evidence="4" id="KW-1185">Reference proteome</keyword>
<protein>
    <submittedName>
        <fullName evidence="3">Uncharacterized protein</fullName>
    </submittedName>
</protein>
<dbReference type="EMBL" id="CAIIXF020000012">
    <property type="protein sequence ID" value="CAH1802613.1"/>
    <property type="molecule type" value="Genomic_DNA"/>
</dbReference>
<gene>
    <name evidence="3" type="ORF">OFUS_LOCUS26277</name>
</gene>
<dbReference type="Pfam" id="PF00754">
    <property type="entry name" value="F5_F8_type_C"/>
    <property type="match status" value="1"/>
</dbReference>
<dbReference type="Proteomes" id="UP000749559">
    <property type="component" value="Unassembled WGS sequence"/>
</dbReference>
<dbReference type="AlphaFoldDB" id="A0A8J1TM24"/>
<dbReference type="InterPro" id="IPR000421">
    <property type="entry name" value="FA58C"/>
</dbReference>
<evidence type="ECO:0000313" key="4">
    <source>
        <dbReference type="Proteomes" id="UP000749559"/>
    </source>
</evidence>
<dbReference type="InterPro" id="IPR008979">
    <property type="entry name" value="Galactose-bd-like_sf"/>
</dbReference>
<name>A0A8J1TM24_OWEFU</name>
<dbReference type="Gene3D" id="2.60.120.260">
    <property type="entry name" value="Galactose-binding domain-like"/>
    <property type="match status" value="1"/>
</dbReference>
<dbReference type="PROSITE" id="PS50022">
    <property type="entry name" value="FA58C_3"/>
    <property type="match status" value="1"/>
</dbReference>
<organism evidence="3 4">
    <name type="scientific">Owenia fusiformis</name>
    <name type="common">Polychaete worm</name>
    <dbReference type="NCBI Taxonomy" id="6347"/>
    <lineage>
        <taxon>Eukaryota</taxon>
        <taxon>Metazoa</taxon>
        <taxon>Spiralia</taxon>
        <taxon>Lophotrochozoa</taxon>
        <taxon>Annelida</taxon>
        <taxon>Polychaeta</taxon>
        <taxon>Sedentaria</taxon>
        <taxon>Canalipalpata</taxon>
        <taxon>Sabellida</taxon>
        <taxon>Oweniida</taxon>
        <taxon>Oweniidae</taxon>
        <taxon>Owenia</taxon>
    </lineage>
</organism>